<name>A0AAE9MTU8_9SPIR</name>
<feature type="region of interest" description="Disordered" evidence="1">
    <location>
        <begin position="771"/>
        <end position="804"/>
    </location>
</feature>
<feature type="compositionally biased region" description="Basic and acidic residues" evidence="1">
    <location>
        <begin position="199"/>
        <end position="209"/>
    </location>
</feature>
<evidence type="ECO:0000313" key="3">
    <source>
        <dbReference type="Proteomes" id="UP001058682"/>
    </source>
</evidence>
<proteinExistence type="predicted"/>
<reference evidence="2" key="1">
    <citation type="submission" date="2019-04" db="EMBL/GenBank/DDBJ databases">
        <title>Whole genome sequencing of oral phylogroup 2 treponemes.</title>
        <authorList>
            <person name="Chan Y."/>
            <person name="Zeng H.H."/>
            <person name="Yu X.L."/>
            <person name="Leung W.K."/>
            <person name="Watt R.M."/>
        </authorList>
    </citation>
    <scope>NUCLEOTIDE SEQUENCE</scope>
    <source>
        <strain evidence="2">OMZ 835</strain>
    </source>
</reference>
<sequence length="878" mass="99556">MALDFNKIDEPDDSIFPVKEDDSNLDMYGVWVKKRPEHKDGYESVLPIKDDITENTLKSDFIEFDDHDIIDLDTSEDELEFEELAALNDFENVDTVEENVISEKDITNNTGIYEDEFDIFGESDAVEIEDADKPEIEEESNLDNIDFETNIDEISIEDETLDENKTIENEVPQKNDVNDFEALDIDDFLSDNETDSPITDEKAENKDEPDNLMPENDIKLDLSFDEDYLETKESDAIDFERDDNFEITDVTGVSSGTMDEKTEIENLPERTIEDISDFDEIFDELESNEEVEKNTPKQTNDIPLNITIDEYSDITSIAGKTMESDDDLEDVEIFSDISEFEEVEDVNNEEQNKDVGLVIENTIIEAGNIEEIRKENQKIMNNYSSSELEEHPSSELESASEVKEEKTATEEDDFDAMLDNVMGEETKDNEIQTEQNNSDMFFDDIGAFENDLLDTDTNSTKSEEDIKPELKKETEKVAVTAPSVFANDKATEILTQIASELVNIKNELATMKFEMAQTQQKIEAANIPDPGQNAAGNVSNDSKASDETGFFTDDDGDETIALTGDELNNILITADFTEENAEKDYEIPETLDEIHEVFPDDENLAEADIEDTGIEMKNDDKADMAIDMSANLETETSFDNNSEVSKEEDSLSAVEPEHINDLTDDIGYLDEDIKLELENVPSLEGEDFISDETENPSEESGFEEFSNDDLSAIENFDMPITELELPDGQSIPLGDEYSDFEAITKNIEEGQDVAAVFEDTDFGNEVLEEDVLEDYTEIDEPLSDEPSDKDENEKNIFSSEELDKAAQDIPRIEFEESAAEKQQIQTETLPIHLKDEIKSVLTYMDQLLESLPEEKIEEFAKSEYFDTYKRLFDELGIS</sequence>
<gene>
    <name evidence="2" type="ORF">E4N74_06005</name>
</gene>
<accession>A0AAE9MTU8</accession>
<feature type="region of interest" description="Disordered" evidence="1">
    <location>
        <begin position="154"/>
        <end position="215"/>
    </location>
</feature>
<feature type="region of interest" description="Disordered" evidence="1">
    <location>
        <begin position="685"/>
        <end position="705"/>
    </location>
</feature>
<feature type="region of interest" description="Disordered" evidence="1">
    <location>
        <begin position="526"/>
        <end position="557"/>
    </location>
</feature>
<evidence type="ECO:0000256" key="1">
    <source>
        <dbReference type="SAM" id="MobiDB-lite"/>
    </source>
</evidence>
<dbReference type="AlphaFoldDB" id="A0AAE9MTU8"/>
<dbReference type="EMBL" id="CP038804">
    <property type="protein sequence ID" value="UTY33622.1"/>
    <property type="molecule type" value="Genomic_DNA"/>
</dbReference>
<evidence type="ECO:0000313" key="2">
    <source>
        <dbReference type="EMBL" id="UTY33622.1"/>
    </source>
</evidence>
<feature type="compositionally biased region" description="Basic and acidic residues" evidence="1">
    <location>
        <begin position="388"/>
        <end position="409"/>
    </location>
</feature>
<feature type="compositionally biased region" description="Basic and acidic residues" evidence="1">
    <location>
        <begin position="162"/>
        <end position="177"/>
    </location>
</feature>
<dbReference type="Proteomes" id="UP001058682">
    <property type="component" value="Chromosome"/>
</dbReference>
<feature type="compositionally biased region" description="Acidic residues" evidence="1">
    <location>
        <begin position="178"/>
        <end position="194"/>
    </location>
</feature>
<organism evidence="2 3">
    <name type="scientific">Treponema putidum</name>
    <dbReference type="NCBI Taxonomy" id="221027"/>
    <lineage>
        <taxon>Bacteria</taxon>
        <taxon>Pseudomonadati</taxon>
        <taxon>Spirochaetota</taxon>
        <taxon>Spirochaetia</taxon>
        <taxon>Spirochaetales</taxon>
        <taxon>Treponemataceae</taxon>
        <taxon>Treponema</taxon>
    </lineage>
</organism>
<dbReference type="RefSeq" id="WP_255819249.1">
    <property type="nucleotide sequence ID" value="NZ_CP038804.1"/>
</dbReference>
<feature type="compositionally biased region" description="Acidic residues" evidence="1">
    <location>
        <begin position="771"/>
        <end position="788"/>
    </location>
</feature>
<feature type="region of interest" description="Disordered" evidence="1">
    <location>
        <begin position="383"/>
        <end position="415"/>
    </location>
</feature>
<protein>
    <submittedName>
        <fullName evidence="2">Uncharacterized protein</fullName>
    </submittedName>
</protein>